<dbReference type="PANTHER" id="PTHR13395:SF6">
    <property type="entry name" value="SISTER CHROMATID COHESION PROTEIN DCC1"/>
    <property type="match status" value="1"/>
</dbReference>
<proteinExistence type="inferred from homology"/>
<gene>
    <name evidence="3" type="ORF">E3N88_28322</name>
</gene>
<evidence type="ECO:0000313" key="4">
    <source>
        <dbReference type="Proteomes" id="UP000326396"/>
    </source>
</evidence>
<dbReference type="PANTHER" id="PTHR13395">
    <property type="entry name" value="SISTER CHROMATID COHESION PROTEIN DCC1-RELATED"/>
    <property type="match status" value="1"/>
</dbReference>
<dbReference type="InterPro" id="IPR019128">
    <property type="entry name" value="Dcc1"/>
</dbReference>
<dbReference type="GO" id="GO:0000775">
    <property type="term" value="C:chromosome, centromeric region"/>
    <property type="evidence" value="ECO:0007669"/>
    <property type="project" value="TreeGrafter"/>
</dbReference>
<dbReference type="Pfam" id="PF09724">
    <property type="entry name" value="Dcc1"/>
    <property type="match status" value="3"/>
</dbReference>
<organism evidence="3 4">
    <name type="scientific">Mikania micrantha</name>
    <name type="common">bitter vine</name>
    <dbReference type="NCBI Taxonomy" id="192012"/>
    <lineage>
        <taxon>Eukaryota</taxon>
        <taxon>Viridiplantae</taxon>
        <taxon>Streptophyta</taxon>
        <taxon>Embryophyta</taxon>
        <taxon>Tracheophyta</taxon>
        <taxon>Spermatophyta</taxon>
        <taxon>Magnoliopsida</taxon>
        <taxon>eudicotyledons</taxon>
        <taxon>Gunneridae</taxon>
        <taxon>Pentapetalae</taxon>
        <taxon>asterids</taxon>
        <taxon>campanulids</taxon>
        <taxon>Asterales</taxon>
        <taxon>Asteraceae</taxon>
        <taxon>Asteroideae</taxon>
        <taxon>Heliantheae alliance</taxon>
        <taxon>Eupatorieae</taxon>
        <taxon>Mikania</taxon>
    </lineage>
</organism>
<dbReference type="GO" id="GO:0000785">
    <property type="term" value="C:chromatin"/>
    <property type="evidence" value="ECO:0007669"/>
    <property type="project" value="TreeGrafter"/>
</dbReference>
<reference evidence="3 4" key="1">
    <citation type="submission" date="2019-05" db="EMBL/GenBank/DDBJ databases">
        <title>Mikania micrantha, genome provides insights into the molecular mechanism of rapid growth.</title>
        <authorList>
            <person name="Liu B."/>
        </authorList>
    </citation>
    <scope>NUCLEOTIDE SEQUENCE [LARGE SCALE GENOMIC DNA]</scope>
    <source>
        <strain evidence="3">NLD-2019</strain>
        <tissue evidence="3">Leaf</tissue>
    </source>
</reference>
<keyword evidence="2" id="KW-0235">DNA replication</keyword>
<evidence type="ECO:0000313" key="3">
    <source>
        <dbReference type="EMBL" id="KAD4179731.1"/>
    </source>
</evidence>
<comment type="caution">
    <text evidence="3">The sequence shown here is derived from an EMBL/GenBank/DDBJ whole genome shotgun (WGS) entry which is preliminary data.</text>
</comment>
<dbReference type="GO" id="GO:0031390">
    <property type="term" value="C:Ctf18 RFC-like complex"/>
    <property type="evidence" value="ECO:0007669"/>
    <property type="project" value="InterPro"/>
</dbReference>
<protein>
    <recommendedName>
        <fullName evidence="5">Sister chromatid cohesion protein DCC1</fullName>
    </recommendedName>
</protein>
<name>A0A5N6MZQ3_9ASTR</name>
<dbReference type="OrthoDB" id="5199543at2759"/>
<comment type="similarity">
    <text evidence="1">Belongs to the DCC1 family.</text>
</comment>
<keyword evidence="4" id="KW-1185">Reference proteome</keyword>
<dbReference type="GO" id="GO:0006260">
    <property type="term" value="P:DNA replication"/>
    <property type="evidence" value="ECO:0007669"/>
    <property type="project" value="UniProtKB-KW"/>
</dbReference>
<dbReference type="Proteomes" id="UP000326396">
    <property type="component" value="Linkage Group LG4"/>
</dbReference>
<accession>A0A5N6MZQ3</accession>
<dbReference type="AlphaFoldDB" id="A0A5N6MZQ3"/>
<sequence length="644" mass="74215">MKRKLEAYAVDEMYPWDELKSMIRVSDEELKATLRLLNSGVDTHGNCTIVDDSKIHQIIDYIILEARNSRSFCGDLVQSLEDTWGFCPDVAHRCLELHDSTMDELDREYSDPKHLHVEYARQILQGRGDKMEICEFVYQLRQLMPVNLDLLDGEILVEKDGDQVWVFLPSDHNTPNANTLTSVSQAFPSDPQNPNRFYKLLMESSLSLDSLGDDDVTFFLAGTMEQKLEALLLENPYTHYEEKEGVEINYDLYQWKDLKRMLHATDEQLKSALTLVSAVEINGYWRIVDDLSIDLVLCHLVLVADSEEDSSFSSFDGDKVVKSLADTWGFSPVLARHCLERYASTTDGRLWELDTKRPPLPVTAFTAALFQTLTAFNRIASEFGHVGRGNFVSQAFPPDHQNLSRFYKPRMKKTESRYNPFVFEKVEVLPPDCSNQRDEDGETMEQKLKALLLQNPYTLDEEHEGGQKRSGLYKLDDLKSMFHAADEELKSALRLVSAVEINGYWRLVDDMCIDQVLYNLVWKADCEDWSFSSLDGSKVIKCLGDTWGLSPVLACHCLELYARTTDGWVWELDIRRVCVELARWVIKSNRRRRRMKIEEFMRQWSCVGLPVSLDMLEGEILVEEHGNHSWVYLPLLHPPGFIYL</sequence>
<dbReference type="EMBL" id="SZYD01000014">
    <property type="protein sequence ID" value="KAD4179731.1"/>
    <property type="molecule type" value="Genomic_DNA"/>
</dbReference>
<evidence type="ECO:0000256" key="1">
    <source>
        <dbReference type="ARBA" id="ARBA00007017"/>
    </source>
</evidence>
<dbReference type="GO" id="GO:0034088">
    <property type="term" value="P:maintenance of mitotic sister chromatid cohesion"/>
    <property type="evidence" value="ECO:0007669"/>
    <property type="project" value="TreeGrafter"/>
</dbReference>
<evidence type="ECO:0000256" key="2">
    <source>
        <dbReference type="ARBA" id="ARBA00022705"/>
    </source>
</evidence>
<evidence type="ECO:0008006" key="5">
    <source>
        <dbReference type="Google" id="ProtNLM"/>
    </source>
</evidence>